<evidence type="ECO:0000256" key="3">
    <source>
        <dbReference type="ARBA" id="ARBA00016195"/>
    </source>
</evidence>
<comment type="similarity">
    <text evidence="2">Belongs to the ROT1 family.</text>
</comment>
<dbReference type="GO" id="GO:0005789">
    <property type="term" value="C:endoplasmic reticulum membrane"/>
    <property type="evidence" value="ECO:0007669"/>
    <property type="project" value="UniProtKB-SubCell"/>
</dbReference>
<proteinExistence type="inferred from homology"/>
<dbReference type="AlphaFoldDB" id="A0AAF0JB15"/>
<keyword evidence="12" id="KW-1185">Reference proteome</keyword>
<keyword evidence="7" id="KW-0256">Endoplasmic reticulum</keyword>
<dbReference type="Proteomes" id="UP001217754">
    <property type="component" value="Chromosome 5"/>
</dbReference>
<evidence type="ECO:0000256" key="7">
    <source>
        <dbReference type="ARBA" id="ARBA00022824"/>
    </source>
</evidence>
<gene>
    <name evidence="11" type="ORF">MJAP1_003015</name>
</gene>
<dbReference type="GeneID" id="85226666"/>
<dbReference type="GO" id="GO:0051082">
    <property type="term" value="F:unfolded protein binding"/>
    <property type="evidence" value="ECO:0007669"/>
    <property type="project" value="TreeGrafter"/>
</dbReference>
<dbReference type="PANTHER" id="PTHR28090">
    <property type="entry name" value="PROTEIN ROT1"/>
    <property type="match status" value="1"/>
</dbReference>
<dbReference type="PANTHER" id="PTHR28090:SF1">
    <property type="entry name" value="PROTEIN ROT1"/>
    <property type="match status" value="1"/>
</dbReference>
<dbReference type="EMBL" id="CP119962">
    <property type="protein sequence ID" value="WFD40033.1"/>
    <property type="molecule type" value="Genomic_DNA"/>
</dbReference>
<evidence type="ECO:0000256" key="1">
    <source>
        <dbReference type="ARBA" id="ARBA00004115"/>
    </source>
</evidence>
<evidence type="ECO:0000256" key="2">
    <source>
        <dbReference type="ARBA" id="ARBA00007149"/>
    </source>
</evidence>
<dbReference type="Pfam" id="PF10681">
    <property type="entry name" value="Rot1"/>
    <property type="match status" value="1"/>
</dbReference>
<feature type="compositionally biased region" description="Acidic residues" evidence="10">
    <location>
        <begin position="191"/>
        <end position="206"/>
    </location>
</feature>
<keyword evidence="9" id="KW-0472">Membrane</keyword>
<evidence type="ECO:0000256" key="9">
    <source>
        <dbReference type="ARBA" id="ARBA00023136"/>
    </source>
</evidence>
<evidence type="ECO:0000256" key="10">
    <source>
        <dbReference type="SAM" id="MobiDB-lite"/>
    </source>
</evidence>
<dbReference type="RefSeq" id="XP_060122930.1">
    <property type="nucleotide sequence ID" value="XM_060266947.1"/>
</dbReference>
<dbReference type="InterPro" id="IPR019623">
    <property type="entry name" value="Rot1"/>
</dbReference>
<evidence type="ECO:0000313" key="11">
    <source>
        <dbReference type="EMBL" id="WFD40033.1"/>
    </source>
</evidence>
<evidence type="ECO:0000256" key="4">
    <source>
        <dbReference type="ARBA" id="ARBA00017291"/>
    </source>
</evidence>
<keyword evidence="6" id="KW-0732">Signal</keyword>
<name>A0AAF0JB15_9BASI</name>
<dbReference type="GO" id="GO:0006458">
    <property type="term" value="P:'de novo' protein folding"/>
    <property type="evidence" value="ECO:0007669"/>
    <property type="project" value="InterPro"/>
</dbReference>
<sequence>MARAPALEVQGVLQAQWEREARGEQASGHLIKVLSLFAHAAVRYALWAAGQVPEPLDTLALHARYALDEQGEDAEVLVPAVSYAVNGAVPGDVPRGIRDARLRAIVELVHASTQLEAQLYGAFASIQNDAPHLVHLAVVHGASLHFAKAVWVWSLEDVLAPAPSHASDSPAAETQRKKVAALLERKLDAPPPEEEEAMEEVDEEADAAPPANDTPERVSRMHLPTSTINRVYIAAALFSAATVHCQKLKVPNPPVMDTSLDGTWSTGTGAVETGQKYFNLVNISFNIPQNSGQSYSFKSSSPGSTTGYWEQLLYQYSVLTDLGPGCYQSQLIWQHGNYTILNDNRIILEPYGPDGRQQVSSPCERKNDQVGYYGHRKEEMKGFDITTYLHYGQPSYKLQLYEFDGTLKPSMYLKYRPAAMYPTMPLHMNVIGVAS</sequence>
<reference evidence="11" key="1">
    <citation type="submission" date="2023-03" db="EMBL/GenBank/DDBJ databases">
        <title>Mating type loci evolution in Malassezia.</title>
        <authorList>
            <person name="Coelho M.A."/>
        </authorList>
    </citation>
    <scope>NUCLEOTIDE SEQUENCE</scope>
    <source>
        <strain evidence="11">CBS 9431</strain>
    </source>
</reference>
<comment type="subcellular location">
    <subcellularLocation>
        <location evidence="1">Endoplasmic reticulum membrane</location>
        <topology evidence="1">Single-pass type I membrane protein</topology>
    </subcellularLocation>
</comment>
<keyword evidence="8" id="KW-1133">Transmembrane helix</keyword>
<keyword evidence="5" id="KW-0812">Transmembrane</keyword>
<evidence type="ECO:0000256" key="5">
    <source>
        <dbReference type="ARBA" id="ARBA00022692"/>
    </source>
</evidence>
<evidence type="ECO:0000256" key="8">
    <source>
        <dbReference type="ARBA" id="ARBA00022989"/>
    </source>
</evidence>
<protein>
    <recommendedName>
        <fullName evidence="4">Protein ROT1</fullName>
    </recommendedName>
    <alternativeName>
        <fullName evidence="3">Protein rot1</fullName>
    </alternativeName>
</protein>
<accession>A0AAF0JB15</accession>
<feature type="region of interest" description="Disordered" evidence="10">
    <location>
        <begin position="187"/>
        <end position="219"/>
    </location>
</feature>
<evidence type="ECO:0000313" key="12">
    <source>
        <dbReference type="Proteomes" id="UP001217754"/>
    </source>
</evidence>
<organism evidence="11 12">
    <name type="scientific">Malassezia japonica</name>
    <dbReference type="NCBI Taxonomy" id="223818"/>
    <lineage>
        <taxon>Eukaryota</taxon>
        <taxon>Fungi</taxon>
        <taxon>Dikarya</taxon>
        <taxon>Basidiomycota</taxon>
        <taxon>Ustilaginomycotina</taxon>
        <taxon>Malasseziomycetes</taxon>
        <taxon>Malasseziales</taxon>
        <taxon>Malasseziaceae</taxon>
        <taxon>Malassezia</taxon>
    </lineage>
</organism>
<evidence type="ECO:0000256" key="6">
    <source>
        <dbReference type="ARBA" id="ARBA00022729"/>
    </source>
</evidence>